<gene>
    <name evidence="13" type="primary">dapB</name>
    <name evidence="16" type="ORF">CQA54_03580</name>
</gene>
<reference evidence="16 17" key="1">
    <citation type="submission" date="2018-04" db="EMBL/GenBank/DDBJ databases">
        <title>Novel Campyloabacter and Helicobacter Species and Strains.</title>
        <authorList>
            <person name="Mannion A.J."/>
            <person name="Shen Z."/>
            <person name="Fox J.G."/>
        </authorList>
    </citation>
    <scope>NUCLEOTIDE SEQUENCE [LARGE SCALE GENOMIC DNA]</scope>
    <source>
        <strain evidence="16 17">MIT 12-6600</strain>
    </source>
</reference>
<evidence type="ECO:0000256" key="12">
    <source>
        <dbReference type="ARBA" id="ARBA00049396"/>
    </source>
</evidence>
<proteinExistence type="inferred from homology"/>
<dbReference type="EMBL" id="NXLT01000002">
    <property type="protein sequence ID" value="RDU68008.1"/>
    <property type="molecule type" value="Genomic_DNA"/>
</dbReference>
<dbReference type="InterPro" id="IPR022663">
    <property type="entry name" value="DapB_C"/>
</dbReference>
<dbReference type="Gene3D" id="3.30.360.10">
    <property type="entry name" value="Dihydrodipicolinate Reductase, domain 2"/>
    <property type="match status" value="1"/>
</dbReference>
<keyword evidence="4 13" id="KW-0521">NADP</keyword>
<dbReference type="HAMAP" id="MF_00102">
    <property type="entry name" value="DapB"/>
    <property type="match status" value="1"/>
</dbReference>
<feature type="binding site" evidence="13">
    <location>
        <position position="147"/>
    </location>
    <ligand>
        <name>(S)-2,3,4,5-tetrahydrodipicolinate</name>
        <dbReference type="ChEBI" id="CHEBI:16845"/>
    </ligand>
</feature>
<dbReference type="PIRSF" id="PIRSF000161">
    <property type="entry name" value="DHPR"/>
    <property type="match status" value="1"/>
</dbReference>
<dbReference type="AlphaFoldDB" id="A0A3D8IRU0"/>
<dbReference type="UniPathway" id="UPA00034">
    <property type="reaction ID" value="UER00018"/>
</dbReference>
<dbReference type="GO" id="GO:0008839">
    <property type="term" value="F:4-hydroxy-tetrahydrodipicolinate reductase"/>
    <property type="evidence" value="ECO:0007669"/>
    <property type="project" value="UniProtKB-UniRule"/>
</dbReference>
<evidence type="ECO:0000256" key="2">
    <source>
        <dbReference type="ARBA" id="ARBA00022490"/>
    </source>
</evidence>
<name>A0A3D8IRU0_9HELI</name>
<keyword evidence="5 13" id="KW-0220">Diaminopimelate biosynthesis</keyword>
<keyword evidence="7 13" id="KW-0520">NAD</keyword>
<comment type="similarity">
    <text evidence="1 13">Belongs to the DapB family.</text>
</comment>
<protein>
    <recommendedName>
        <fullName evidence="10 13">4-hydroxy-tetrahydrodipicolinate reductase</fullName>
        <shortName evidence="13">HTPA reductase</shortName>
        <ecNumber evidence="10 13">1.17.1.8</ecNumber>
    </recommendedName>
</protein>
<evidence type="ECO:0000256" key="1">
    <source>
        <dbReference type="ARBA" id="ARBA00006642"/>
    </source>
</evidence>
<evidence type="ECO:0000256" key="3">
    <source>
        <dbReference type="ARBA" id="ARBA00022605"/>
    </source>
</evidence>
<evidence type="ECO:0000313" key="16">
    <source>
        <dbReference type="EMBL" id="RDU68008.1"/>
    </source>
</evidence>
<keyword evidence="2 13" id="KW-0963">Cytoplasm</keyword>
<dbReference type="NCBIfam" id="TIGR00036">
    <property type="entry name" value="dapB"/>
    <property type="match status" value="1"/>
</dbReference>
<dbReference type="RefSeq" id="WP_115570811.1">
    <property type="nucleotide sequence ID" value="NZ_NXLT01000002.1"/>
</dbReference>
<dbReference type="Pfam" id="PF05173">
    <property type="entry name" value="DapB_C"/>
    <property type="match status" value="1"/>
</dbReference>
<comment type="caution">
    <text evidence="13">Lacks conserved residue(s) required for the propagation of feature annotation.</text>
</comment>
<keyword evidence="6 13" id="KW-0560">Oxidoreductase</keyword>
<feature type="binding site" evidence="13">
    <location>
        <begin position="90"/>
        <end position="92"/>
    </location>
    <ligand>
        <name>NAD(+)</name>
        <dbReference type="ChEBI" id="CHEBI:57540"/>
    </ligand>
</feature>
<evidence type="ECO:0000256" key="13">
    <source>
        <dbReference type="HAMAP-Rule" id="MF_00102"/>
    </source>
</evidence>
<dbReference type="GO" id="GO:0019877">
    <property type="term" value="P:diaminopimelate biosynthetic process"/>
    <property type="evidence" value="ECO:0007669"/>
    <property type="project" value="UniProtKB-UniRule"/>
</dbReference>
<feature type="active site" description="Proton donor/acceptor" evidence="13">
    <location>
        <position position="146"/>
    </location>
</feature>
<feature type="binding site" evidence="13">
    <location>
        <begin position="156"/>
        <end position="157"/>
    </location>
    <ligand>
        <name>(S)-2,3,4,5-tetrahydrodipicolinate</name>
        <dbReference type="ChEBI" id="CHEBI:16845"/>
    </ligand>
</feature>
<dbReference type="PANTHER" id="PTHR20836:SF0">
    <property type="entry name" value="4-HYDROXY-TETRAHYDRODIPICOLINATE REDUCTASE 1, CHLOROPLASTIC-RELATED"/>
    <property type="match status" value="1"/>
</dbReference>
<dbReference type="InterPro" id="IPR000846">
    <property type="entry name" value="DapB_N"/>
</dbReference>
<feature type="domain" description="Dihydrodipicolinate reductase C-terminal" evidence="15">
    <location>
        <begin position="120"/>
        <end position="255"/>
    </location>
</feature>
<comment type="subunit">
    <text evidence="13">Homotetramer.</text>
</comment>
<dbReference type="CDD" id="cd02274">
    <property type="entry name" value="DHDPR_N"/>
    <property type="match status" value="1"/>
</dbReference>
<evidence type="ECO:0000256" key="5">
    <source>
        <dbReference type="ARBA" id="ARBA00022915"/>
    </source>
</evidence>
<dbReference type="InterPro" id="IPR036291">
    <property type="entry name" value="NAD(P)-bd_dom_sf"/>
</dbReference>
<evidence type="ECO:0000256" key="9">
    <source>
        <dbReference type="ARBA" id="ARBA00037922"/>
    </source>
</evidence>
<comment type="caution">
    <text evidence="13">Was originally thought to be a dihydrodipicolinate reductase (DHDPR), catalyzing the conversion of dihydrodipicolinate to tetrahydrodipicolinate. However, it was shown in E.coli that the substrate of the enzymatic reaction is not dihydrodipicolinate (DHDP) but in fact (2S,4S)-4-hydroxy-2,3,4,5-tetrahydrodipicolinic acid (HTPA), the product released by the DapA-catalyzed reaction.</text>
</comment>
<feature type="binding site" evidence="13">
    <location>
        <begin position="8"/>
        <end position="13"/>
    </location>
    <ligand>
        <name>NAD(+)</name>
        <dbReference type="ChEBI" id="CHEBI:57540"/>
    </ligand>
</feature>
<dbReference type="PANTHER" id="PTHR20836">
    <property type="entry name" value="DIHYDRODIPICOLINATE REDUCTASE"/>
    <property type="match status" value="1"/>
</dbReference>
<dbReference type="GO" id="GO:0051287">
    <property type="term" value="F:NAD binding"/>
    <property type="evidence" value="ECO:0007669"/>
    <property type="project" value="UniProtKB-UniRule"/>
</dbReference>
<dbReference type="Pfam" id="PF01113">
    <property type="entry name" value="DapB_N"/>
    <property type="match status" value="1"/>
</dbReference>
<dbReference type="FunFam" id="3.30.360.10:FF:000004">
    <property type="entry name" value="4-hydroxy-tetrahydrodipicolinate reductase"/>
    <property type="match status" value="1"/>
</dbReference>
<evidence type="ECO:0000259" key="14">
    <source>
        <dbReference type="Pfam" id="PF01113"/>
    </source>
</evidence>
<comment type="catalytic activity">
    <reaction evidence="11 13">
        <text>(S)-2,3,4,5-tetrahydrodipicolinate + NADP(+) + H2O = (2S,4S)-4-hydroxy-2,3,4,5-tetrahydrodipicolinate + NADPH + H(+)</text>
        <dbReference type="Rhea" id="RHEA:35331"/>
        <dbReference type="ChEBI" id="CHEBI:15377"/>
        <dbReference type="ChEBI" id="CHEBI:15378"/>
        <dbReference type="ChEBI" id="CHEBI:16845"/>
        <dbReference type="ChEBI" id="CHEBI:57783"/>
        <dbReference type="ChEBI" id="CHEBI:58349"/>
        <dbReference type="ChEBI" id="CHEBI:67139"/>
        <dbReference type="EC" id="1.17.1.8"/>
    </reaction>
</comment>
<evidence type="ECO:0000313" key="17">
    <source>
        <dbReference type="Proteomes" id="UP000256514"/>
    </source>
</evidence>
<comment type="subcellular location">
    <subcellularLocation>
        <location evidence="13">Cytoplasm</location>
    </subcellularLocation>
</comment>
<dbReference type="Gene3D" id="3.40.50.720">
    <property type="entry name" value="NAD(P)-binding Rossmann-like Domain"/>
    <property type="match status" value="1"/>
</dbReference>
<dbReference type="GO" id="GO:0005829">
    <property type="term" value="C:cytosol"/>
    <property type="evidence" value="ECO:0007669"/>
    <property type="project" value="TreeGrafter"/>
</dbReference>
<accession>A0A3D8IRU0</accession>
<evidence type="ECO:0000256" key="8">
    <source>
        <dbReference type="ARBA" id="ARBA00023154"/>
    </source>
</evidence>
<dbReference type="GO" id="GO:0016726">
    <property type="term" value="F:oxidoreductase activity, acting on CH or CH2 groups, NAD or NADP as acceptor"/>
    <property type="evidence" value="ECO:0007669"/>
    <property type="project" value="UniProtKB-UniRule"/>
</dbReference>
<dbReference type="Proteomes" id="UP000256514">
    <property type="component" value="Unassembled WGS sequence"/>
</dbReference>
<dbReference type="InterPro" id="IPR022664">
    <property type="entry name" value="DapB_N_CS"/>
</dbReference>
<evidence type="ECO:0000256" key="6">
    <source>
        <dbReference type="ARBA" id="ARBA00023002"/>
    </source>
</evidence>
<dbReference type="InterPro" id="IPR023940">
    <property type="entry name" value="DHDPR_bac"/>
</dbReference>
<evidence type="ECO:0000256" key="11">
    <source>
        <dbReference type="ARBA" id="ARBA00049080"/>
    </source>
</evidence>
<keyword evidence="3 13" id="KW-0028">Amino-acid biosynthesis</keyword>
<feature type="domain" description="Dihydrodipicolinate reductase N-terminal" evidence="14">
    <location>
        <begin position="3"/>
        <end position="117"/>
    </location>
</feature>
<dbReference type="SUPFAM" id="SSF51735">
    <property type="entry name" value="NAD(P)-binding Rossmann-fold domains"/>
    <property type="match status" value="1"/>
</dbReference>
<feature type="active site" description="Proton donor" evidence="13">
    <location>
        <position position="150"/>
    </location>
</feature>
<dbReference type="SUPFAM" id="SSF55347">
    <property type="entry name" value="Glyceraldehyde-3-phosphate dehydrogenase-like, C-terminal domain"/>
    <property type="match status" value="1"/>
</dbReference>
<comment type="function">
    <text evidence="13">Catalyzes the conversion of 4-hydroxy-tetrahydrodipicolinate (HTPA) to tetrahydrodipicolinate.</text>
</comment>
<dbReference type="EC" id="1.17.1.8" evidence="10 13"/>
<dbReference type="GO" id="GO:0009089">
    <property type="term" value="P:lysine biosynthetic process via diaminopimelate"/>
    <property type="evidence" value="ECO:0007669"/>
    <property type="project" value="UniProtKB-UniRule"/>
</dbReference>
<evidence type="ECO:0000259" key="15">
    <source>
        <dbReference type="Pfam" id="PF05173"/>
    </source>
</evidence>
<feature type="binding site" evidence="13">
    <location>
        <begin position="114"/>
        <end position="117"/>
    </location>
    <ligand>
        <name>NAD(+)</name>
        <dbReference type="ChEBI" id="CHEBI:57540"/>
    </ligand>
</feature>
<sequence>MLQVGIFGASGRMGSLLIQEVSKDENLQLSSVYARDNIQELYAQNLPVAKTIKDFLDSCACIIDFSSKEGSLELMQTAKNHHIYKPMVIGTTGFSQEEFDMLQALSTHCPILYASNMSMGVAILAKISAIVAQTLKDSDIEIVEYHHRHKKDAPSGTALTLAQACAEARGLDLQKVRVSGRDGIIGARSKDEIGVMSIRGGDVVGKHNVGFYLDGEYLELTHNATSRLTFVKGAICALKWLAAKPNGIYTIQDSLGLNA</sequence>
<comment type="pathway">
    <text evidence="9 13">Amino-acid biosynthesis; L-lysine biosynthesis via DAP pathway; (S)-tetrahydrodipicolinate from L-aspartate: step 4/4.</text>
</comment>
<comment type="catalytic activity">
    <reaction evidence="12 13">
        <text>(S)-2,3,4,5-tetrahydrodipicolinate + NAD(+) + H2O = (2S,4S)-4-hydroxy-2,3,4,5-tetrahydrodipicolinate + NADH + H(+)</text>
        <dbReference type="Rhea" id="RHEA:35323"/>
        <dbReference type="ChEBI" id="CHEBI:15377"/>
        <dbReference type="ChEBI" id="CHEBI:15378"/>
        <dbReference type="ChEBI" id="CHEBI:16845"/>
        <dbReference type="ChEBI" id="CHEBI:57540"/>
        <dbReference type="ChEBI" id="CHEBI:57945"/>
        <dbReference type="ChEBI" id="CHEBI:67139"/>
        <dbReference type="EC" id="1.17.1.8"/>
    </reaction>
</comment>
<feature type="binding site" evidence="13">
    <location>
        <position position="35"/>
    </location>
    <ligand>
        <name>NADP(+)</name>
        <dbReference type="ChEBI" id="CHEBI:58349"/>
    </ligand>
</feature>
<evidence type="ECO:0000256" key="10">
    <source>
        <dbReference type="ARBA" id="ARBA00038983"/>
    </source>
</evidence>
<evidence type="ECO:0000256" key="4">
    <source>
        <dbReference type="ARBA" id="ARBA00022857"/>
    </source>
</evidence>
<dbReference type="OrthoDB" id="9790352at2"/>
<dbReference type="PROSITE" id="PS01298">
    <property type="entry name" value="DAPB"/>
    <property type="match status" value="1"/>
</dbReference>
<dbReference type="GO" id="GO:0050661">
    <property type="term" value="F:NADP binding"/>
    <property type="evidence" value="ECO:0007669"/>
    <property type="project" value="UniProtKB-UniRule"/>
</dbReference>
<keyword evidence="8 13" id="KW-0457">Lysine biosynthesis</keyword>
<comment type="caution">
    <text evidence="16">The sequence shown here is derived from an EMBL/GenBank/DDBJ whole genome shotgun (WGS) entry which is preliminary data.</text>
</comment>
<evidence type="ECO:0000256" key="7">
    <source>
        <dbReference type="ARBA" id="ARBA00023027"/>
    </source>
</evidence>
<organism evidence="16 17">
    <name type="scientific">Helicobacter equorum</name>
    <dbReference type="NCBI Taxonomy" id="361872"/>
    <lineage>
        <taxon>Bacteria</taxon>
        <taxon>Pseudomonadati</taxon>
        <taxon>Campylobacterota</taxon>
        <taxon>Epsilonproteobacteria</taxon>
        <taxon>Campylobacterales</taxon>
        <taxon>Helicobacteraceae</taxon>
        <taxon>Helicobacter</taxon>
    </lineage>
</organism>
<keyword evidence="17" id="KW-1185">Reference proteome</keyword>